<accession>A0A9W4R2Q7</accession>
<organism evidence="1 2">
    <name type="scientific">Pseudoalteromonas holothuriae</name>
    <dbReference type="NCBI Taxonomy" id="2963714"/>
    <lineage>
        <taxon>Bacteria</taxon>
        <taxon>Pseudomonadati</taxon>
        <taxon>Pseudomonadota</taxon>
        <taxon>Gammaproteobacteria</taxon>
        <taxon>Alteromonadales</taxon>
        <taxon>Pseudoalteromonadaceae</taxon>
        <taxon>Pseudoalteromonas</taxon>
    </lineage>
</organism>
<name>A0A9W4R2Q7_9GAMM</name>
<evidence type="ECO:0000313" key="1">
    <source>
        <dbReference type="EMBL" id="CAH9064273.1"/>
    </source>
</evidence>
<dbReference type="Proteomes" id="UP001152467">
    <property type="component" value="Unassembled WGS sequence"/>
</dbReference>
<sequence length="588" mass="69130">MLYENKDIKLLEFVDNPINNIDYLIVRKSSASLQAKVLYRFPSLRKFIRERDARIIFEDLYGSYLKDAKKFIVNLKPVASNFHNQSDLEKIMGEFTEFFRIGLLFDQNCEIADFDEDLAITYIRANLLTKLEYHCNRVTESFDLTEDYFYSIASNEKLWVSFFLSEVYLLLSNNIFQLSFKGDEIIFKLNKKFEGRMKVYWISEILESNSKISDMKAYHDISILLDKNRTVPKEVAEVSIDYILDKVFSINPKYLTEGVSVNQRYHFLREIIFFSLVLECCLLVGKKPKDRQFFVESDNIRNESLLLIEQQLSSAFNARMDNNGGFIYKVSDSFYMRGTLGFKYGLRKFAGALLDVKQKQLRGRDFKGELGDFFEKDYVLNYLKELNYLGYTPFDGFKSGNKAEIRGYDIDIVLHDGKNDIYYFIQVKYRFSALPVYLSEQFKFFNDESFKKGYIEQLLTLKGNINQQSIRNQLSSRGLNGAKAENSHFILLHNIPFLNFYEHDGVYFYEWNLLRNILQDGKVYWRKGNEFGDSFTSRELELHKPEKIINSYLNNSVNGRGLKKQFDLFKISKCVFDLGDKNVQCQML</sequence>
<dbReference type="RefSeq" id="WP_261626888.1">
    <property type="nucleotide sequence ID" value="NZ_CAMAPC010000017.1"/>
</dbReference>
<gene>
    <name evidence="1" type="ORF">PSECIP111854_03408</name>
</gene>
<dbReference type="EMBL" id="CAMAPC010000017">
    <property type="protein sequence ID" value="CAH9064273.1"/>
    <property type="molecule type" value="Genomic_DNA"/>
</dbReference>
<proteinExistence type="predicted"/>
<reference evidence="1" key="1">
    <citation type="submission" date="2022-07" db="EMBL/GenBank/DDBJ databases">
        <authorList>
            <person name="Criscuolo A."/>
        </authorList>
    </citation>
    <scope>NUCLEOTIDE SEQUENCE</scope>
    <source>
        <strain evidence="1">CIP111854</strain>
    </source>
</reference>
<protein>
    <submittedName>
        <fullName evidence="1">Uncharacterized protein</fullName>
    </submittedName>
</protein>
<comment type="caution">
    <text evidence="1">The sequence shown here is derived from an EMBL/GenBank/DDBJ whole genome shotgun (WGS) entry which is preliminary data.</text>
</comment>
<keyword evidence="2" id="KW-1185">Reference proteome</keyword>
<evidence type="ECO:0000313" key="2">
    <source>
        <dbReference type="Proteomes" id="UP001152467"/>
    </source>
</evidence>
<dbReference type="AlphaFoldDB" id="A0A9W4R2Q7"/>